<gene>
    <name evidence="1" type="ORF">CC84DRAFT_1248455</name>
</gene>
<evidence type="ECO:0000313" key="1">
    <source>
        <dbReference type="EMBL" id="OAG03458.1"/>
    </source>
</evidence>
<dbReference type="PANTHER" id="PTHR10622">
    <property type="entry name" value="HET DOMAIN-CONTAINING PROTEIN"/>
    <property type="match status" value="1"/>
</dbReference>
<dbReference type="EMBL" id="KV441554">
    <property type="protein sequence ID" value="OAG03458.1"/>
    <property type="molecule type" value="Genomic_DNA"/>
</dbReference>
<dbReference type="PANTHER" id="PTHR10622:SF10">
    <property type="entry name" value="HET DOMAIN-CONTAINING PROTEIN"/>
    <property type="match status" value="1"/>
</dbReference>
<dbReference type="GeneID" id="28767748"/>
<dbReference type="STRING" id="1460663.A0A177C9K7"/>
<dbReference type="OrthoDB" id="20872at2759"/>
<sequence length="103" mass="11891">MSRWYRNAARCYAYLADEAFIRSQWSTRRWTLQELVAPDSVEIFARDWTRLGNTTTLGTVISSVTGISMSYAVARWSTVLSKDGRVGNYHARRNAKKTIFTLY</sequence>
<dbReference type="InParanoid" id="A0A177C9K7"/>
<name>A0A177C9K7_9PLEO</name>
<dbReference type="RefSeq" id="XP_018033823.1">
    <property type="nucleotide sequence ID" value="XM_018184262.1"/>
</dbReference>
<proteinExistence type="predicted"/>
<evidence type="ECO:0008006" key="3">
    <source>
        <dbReference type="Google" id="ProtNLM"/>
    </source>
</evidence>
<dbReference type="AlphaFoldDB" id="A0A177C9K7"/>
<reference evidence="1 2" key="1">
    <citation type="submission" date="2016-05" db="EMBL/GenBank/DDBJ databases">
        <title>Comparative analysis of secretome profiles of manganese(II)-oxidizing ascomycete fungi.</title>
        <authorList>
            <consortium name="DOE Joint Genome Institute"/>
            <person name="Zeiner C.A."/>
            <person name="Purvine S.O."/>
            <person name="Zink E.M."/>
            <person name="Wu S."/>
            <person name="Pasa-Tolic L."/>
            <person name="Chaput D.L."/>
            <person name="Haridas S."/>
            <person name="Grigoriev I.V."/>
            <person name="Santelli C.M."/>
            <person name="Hansel C.M."/>
        </authorList>
    </citation>
    <scope>NUCLEOTIDE SEQUENCE [LARGE SCALE GENOMIC DNA]</scope>
    <source>
        <strain evidence="1 2">AP3s5-JAC2a</strain>
    </source>
</reference>
<keyword evidence="2" id="KW-1185">Reference proteome</keyword>
<accession>A0A177C9K7</accession>
<dbReference type="Proteomes" id="UP000077069">
    <property type="component" value="Unassembled WGS sequence"/>
</dbReference>
<organism evidence="1 2">
    <name type="scientific">Paraphaeosphaeria sporulosa</name>
    <dbReference type="NCBI Taxonomy" id="1460663"/>
    <lineage>
        <taxon>Eukaryota</taxon>
        <taxon>Fungi</taxon>
        <taxon>Dikarya</taxon>
        <taxon>Ascomycota</taxon>
        <taxon>Pezizomycotina</taxon>
        <taxon>Dothideomycetes</taxon>
        <taxon>Pleosporomycetidae</taxon>
        <taxon>Pleosporales</taxon>
        <taxon>Massarineae</taxon>
        <taxon>Didymosphaeriaceae</taxon>
        <taxon>Paraphaeosphaeria</taxon>
    </lineage>
</organism>
<protein>
    <recommendedName>
        <fullName evidence="3">Heterokaryon incompatibility domain-containing protein</fullName>
    </recommendedName>
</protein>
<evidence type="ECO:0000313" key="2">
    <source>
        <dbReference type="Proteomes" id="UP000077069"/>
    </source>
</evidence>